<dbReference type="Proteomes" id="UP001432046">
    <property type="component" value="Chromosome"/>
</dbReference>
<organism evidence="2 3">
    <name type="scientific">Bradyrhizobium septentrionale</name>
    <dbReference type="NCBI Taxonomy" id="1404411"/>
    <lineage>
        <taxon>Bacteria</taxon>
        <taxon>Pseudomonadati</taxon>
        <taxon>Pseudomonadota</taxon>
        <taxon>Alphaproteobacteria</taxon>
        <taxon>Hyphomicrobiales</taxon>
        <taxon>Nitrobacteraceae</taxon>
        <taxon>Bradyrhizobium</taxon>
    </lineage>
</organism>
<evidence type="ECO:0008006" key="4">
    <source>
        <dbReference type="Google" id="ProtNLM"/>
    </source>
</evidence>
<reference evidence="2" key="2">
    <citation type="submission" date="2024-03" db="EMBL/GenBank/DDBJ databases">
        <authorList>
            <person name="Bromfield E.S.P."/>
            <person name="Cloutier S."/>
        </authorList>
    </citation>
    <scope>NUCLEOTIDE SEQUENCE</scope>
    <source>
        <strain evidence="2">5S5</strain>
    </source>
</reference>
<dbReference type="RefSeq" id="WP_338833548.1">
    <property type="nucleotide sequence ID" value="NZ_CP147711.1"/>
</dbReference>
<gene>
    <name evidence="2" type="ORF">WDK88_29605</name>
</gene>
<feature type="region of interest" description="Disordered" evidence="1">
    <location>
        <begin position="1"/>
        <end position="21"/>
    </location>
</feature>
<evidence type="ECO:0000313" key="3">
    <source>
        <dbReference type="Proteomes" id="UP001432046"/>
    </source>
</evidence>
<reference evidence="2" key="1">
    <citation type="journal article" date="2021" name="Int. J. Syst. Evol. Microbiol.">
        <title>Bradyrhizobium septentrionale sp. nov. (sv. septentrionale) and Bradyrhizobium quebecense sp. nov. (sv. septentrionale) associated with legumes native to Canada possess rearranged symbiosis genes and numerous insertion sequences.</title>
        <authorList>
            <person name="Bromfield E.S.P."/>
            <person name="Cloutier S."/>
        </authorList>
    </citation>
    <scope>NUCLEOTIDE SEQUENCE</scope>
    <source>
        <strain evidence="2">5S5</strain>
    </source>
</reference>
<keyword evidence="3" id="KW-1185">Reference proteome</keyword>
<proteinExistence type="predicted"/>
<sequence length="113" mass="12917">MKPVRTSELTHTTPVDHRGHGRTPAVRLVLDERAKLLIEAARFFPGLSNRETARQLRIALARYRDGRWRRDRAELTCPPQHRGKLVQALWCLLKTRDAIPCDRTVRTVLAGSA</sequence>
<dbReference type="EMBL" id="CP147711">
    <property type="protein sequence ID" value="WXC77573.1"/>
    <property type="molecule type" value="Genomic_DNA"/>
</dbReference>
<evidence type="ECO:0000313" key="2">
    <source>
        <dbReference type="EMBL" id="WXC77573.1"/>
    </source>
</evidence>
<accession>A0ABZ2NS38</accession>
<protein>
    <recommendedName>
        <fullName evidence="4">Transposase</fullName>
    </recommendedName>
</protein>
<name>A0ABZ2NS38_9BRAD</name>
<evidence type="ECO:0000256" key="1">
    <source>
        <dbReference type="SAM" id="MobiDB-lite"/>
    </source>
</evidence>